<evidence type="ECO:0000313" key="1">
    <source>
        <dbReference type="EMBL" id="KAH7902838.1"/>
    </source>
</evidence>
<sequence>MLFVRMTPNTTAWCKALETFLYERGYKLTTQDNLRRRFSNAFHWYSVLTIIVADHISDLIHQSPSTLDSTHDDHPSAPEDQPRSQPSSYLRSRCPLCFGGSSRRQEQTLDTRPDCIVCIDACFTQKRSNNARNSASQDPASPTSSVFVSDDAVKSMECHVDQLRENGKRRQKRPRIVVEGDEDEYEDGMRIPVLVLDGCGASFLAADEKREKASTWFFADTGLMAMLCCHDRVLWLVNMTSAGEKQHYALTLINTLFNHIPADMTVGLLYNIGCQLERSCRKWNFLPDAILSRMSFAISVFHAYGHQWPCQIIYHPRKCIGFGLSDGEGCERLWSSLKPLIPVLRVSGYHQRLFVLDVQVHQLDAKSLAAFGQWLSRKWIQCQAKKGAALDKLATLGVSDDLLREEWAAQIAYQTKPLPRRSKSKGAEAIANILALEKTLDIHQSTVKDLERQLVTNRVSDIIDFNLQLSEARRRRDTIIETLARRRMALDVSERSDLEKLKKNHYLQL</sequence>
<accession>A0ACB7ZPZ2</accession>
<proteinExistence type="predicted"/>
<comment type="caution">
    <text evidence="1">The sequence shown here is derived from an EMBL/GenBank/DDBJ whole genome shotgun (WGS) entry which is preliminary data.</text>
</comment>
<keyword evidence="2" id="KW-1185">Reference proteome</keyword>
<gene>
    <name evidence="1" type="ORF">BJ138DRAFT_1121031</name>
</gene>
<dbReference type="Proteomes" id="UP000790377">
    <property type="component" value="Unassembled WGS sequence"/>
</dbReference>
<name>A0ACB7ZPZ2_9AGAM</name>
<organism evidence="1 2">
    <name type="scientific">Hygrophoropsis aurantiaca</name>
    <dbReference type="NCBI Taxonomy" id="72124"/>
    <lineage>
        <taxon>Eukaryota</taxon>
        <taxon>Fungi</taxon>
        <taxon>Dikarya</taxon>
        <taxon>Basidiomycota</taxon>
        <taxon>Agaricomycotina</taxon>
        <taxon>Agaricomycetes</taxon>
        <taxon>Agaricomycetidae</taxon>
        <taxon>Boletales</taxon>
        <taxon>Coniophorineae</taxon>
        <taxon>Hygrophoropsidaceae</taxon>
        <taxon>Hygrophoropsis</taxon>
    </lineage>
</organism>
<reference evidence="1" key="1">
    <citation type="journal article" date="2021" name="New Phytol.">
        <title>Evolutionary innovations through gain and loss of genes in the ectomycorrhizal Boletales.</title>
        <authorList>
            <person name="Wu G."/>
            <person name="Miyauchi S."/>
            <person name="Morin E."/>
            <person name="Kuo A."/>
            <person name="Drula E."/>
            <person name="Varga T."/>
            <person name="Kohler A."/>
            <person name="Feng B."/>
            <person name="Cao Y."/>
            <person name="Lipzen A."/>
            <person name="Daum C."/>
            <person name="Hundley H."/>
            <person name="Pangilinan J."/>
            <person name="Johnson J."/>
            <person name="Barry K."/>
            <person name="LaButti K."/>
            <person name="Ng V."/>
            <person name="Ahrendt S."/>
            <person name="Min B."/>
            <person name="Choi I.G."/>
            <person name="Park H."/>
            <person name="Plett J.M."/>
            <person name="Magnuson J."/>
            <person name="Spatafora J.W."/>
            <person name="Nagy L.G."/>
            <person name="Henrissat B."/>
            <person name="Grigoriev I.V."/>
            <person name="Yang Z.L."/>
            <person name="Xu J."/>
            <person name="Martin F.M."/>
        </authorList>
    </citation>
    <scope>NUCLEOTIDE SEQUENCE</scope>
    <source>
        <strain evidence="1">ATCC 28755</strain>
    </source>
</reference>
<evidence type="ECO:0000313" key="2">
    <source>
        <dbReference type="Proteomes" id="UP000790377"/>
    </source>
</evidence>
<protein>
    <submittedName>
        <fullName evidence="1">Uncharacterized protein</fullName>
    </submittedName>
</protein>
<dbReference type="EMBL" id="MU269474">
    <property type="protein sequence ID" value="KAH7902838.1"/>
    <property type="molecule type" value="Genomic_DNA"/>
</dbReference>